<keyword evidence="3 6" id="KW-0694">RNA-binding</keyword>
<accession>A0A345ZAZ9</accession>
<dbReference type="GO" id="GO:0003735">
    <property type="term" value="F:structural constituent of ribosome"/>
    <property type="evidence" value="ECO:0007669"/>
    <property type="project" value="InterPro"/>
</dbReference>
<evidence type="ECO:0000256" key="6">
    <source>
        <dbReference type="HAMAP-Rule" id="MF_01369"/>
    </source>
</evidence>
<dbReference type="PANTHER" id="PTHR11620">
    <property type="entry name" value="60S RIBOSOMAL PROTEIN L23A"/>
    <property type="match status" value="1"/>
</dbReference>
<dbReference type="GO" id="GO:1990904">
    <property type="term" value="C:ribonucleoprotein complex"/>
    <property type="evidence" value="ECO:0007669"/>
    <property type="project" value="UniProtKB-KW"/>
</dbReference>
<dbReference type="NCBIfam" id="NF004363">
    <property type="entry name" value="PRK05738.2-4"/>
    <property type="match status" value="1"/>
</dbReference>
<dbReference type="HAMAP" id="MF_01369_B">
    <property type="entry name" value="Ribosomal_uL23_B"/>
    <property type="match status" value="1"/>
</dbReference>
<keyword evidence="2 6" id="KW-0699">rRNA-binding</keyword>
<dbReference type="GO" id="GO:0019843">
    <property type="term" value="F:rRNA binding"/>
    <property type="evidence" value="ECO:0007669"/>
    <property type="project" value="UniProtKB-UniRule"/>
</dbReference>
<evidence type="ECO:0000256" key="1">
    <source>
        <dbReference type="ARBA" id="ARBA00006700"/>
    </source>
</evidence>
<evidence type="ECO:0000313" key="9">
    <source>
        <dbReference type="Proteomes" id="UP000254834"/>
    </source>
</evidence>
<comment type="subunit">
    <text evidence="6">Part of the 50S ribosomal subunit. Contacts protein L29, and trigger factor when it is bound to the ribosome.</text>
</comment>
<dbReference type="Proteomes" id="UP000254834">
    <property type="component" value="Chromosome"/>
</dbReference>
<evidence type="ECO:0000256" key="3">
    <source>
        <dbReference type="ARBA" id="ARBA00022884"/>
    </source>
</evidence>
<dbReference type="KEGG" id="cdes:C0J27_01735"/>
<reference evidence="8 9" key="1">
    <citation type="submission" date="2017-12" db="EMBL/GenBank/DDBJ databases">
        <title>Chromulinavorax destructans is a abundant pathogen of dominant heterotrophic picoflagllates.</title>
        <authorList>
            <person name="Deeg C.M."/>
            <person name="Zimmer M."/>
            <person name="Suttle C.A."/>
        </authorList>
    </citation>
    <scope>NUCLEOTIDE SEQUENCE [LARGE SCALE GENOMIC DNA]</scope>
    <source>
        <strain evidence="8 9">SeV1</strain>
    </source>
</reference>
<dbReference type="AlphaFoldDB" id="A0A345ZAZ9"/>
<name>A0A345ZAZ9_9BACT</name>
<gene>
    <name evidence="6 8" type="primary">rplW</name>
    <name evidence="8" type="ORF">C0J27_01735</name>
</gene>
<keyword evidence="9" id="KW-1185">Reference proteome</keyword>
<dbReference type="SUPFAM" id="SSF54189">
    <property type="entry name" value="Ribosomal proteins S24e, L23 and L15e"/>
    <property type="match status" value="1"/>
</dbReference>
<dbReference type="GO" id="GO:0005840">
    <property type="term" value="C:ribosome"/>
    <property type="evidence" value="ECO:0007669"/>
    <property type="project" value="UniProtKB-KW"/>
</dbReference>
<keyword evidence="5 6" id="KW-0687">Ribonucleoprotein</keyword>
<organism evidence="8 9">
    <name type="scientific">Candidatus Chromulinivorax destructor</name>
    <dbReference type="NCBI Taxonomy" id="2066483"/>
    <lineage>
        <taxon>Bacteria</taxon>
        <taxon>Candidatus Babelota</taxon>
        <taxon>Candidatus Babeliae</taxon>
        <taxon>Candidatus Babeliales</taxon>
        <taxon>Candidatus Chromulinivoraceae</taxon>
        <taxon>Candidatus Chromulinivorax</taxon>
    </lineage>
</organism>
<dbReference type="Gene3D" id="3.30.70.330">
    <property type="match status" value="1"/>
</dbReference>
<dbReference type="InterPro" id="IPR012677">
    <property type="entry name" value="Nucleotide-bd_a/b_plait_sf"/>
</dbReference>
<dbReference type="InterPro" id="IPR012678">
    <property type="entry name" value="Ribosomal_uL23/eL15/eS24_sf"/>
</dbReference>
<protein>
    <recommendedName>
        <fullName evidence="6">Large ribosomal subunit protein uL23</fullName>
    </recommendedName>
</protein>
<comment type="function">
    <text evidence="6">One of the early assembly proteins it binds 23S rRNA. One of the proteins that surrounds the polypeptide exit tunnel on the outside of the ribosome. Forms the main docking site for trigger factor binding to the ribosome.</text>
</comment>
<dbReference type="PROSITE" id="PS00050">
    <property type="entry name" value="RIBOSOMAL_L23"/>
    <property type="match status" value="1"/>
</dbReference>
<sequence length="113" mass="12712">MELTIYDIIQGPVVSDKAYKQNQALQKLVLEVHMQANKPLVQEAIEKLFGVRVEKVAIMIRKGKRRMTKARVITTDKTRKRAIVTLKEGYNINLFGDVATQAGASSSEPVEKK</sequence>
<evidence type="ECO:0000256" key="7">
    <source>
        <dbReference type="RuleBase" id="RU003934"/>
    </source>
</evidence>
<evidence type="ECO:0000256" key="4">
    <source>
        <dbReference type="ARBA" id="ARBA00022980"/>
    </source>
</evidence>
<dbReference type="InterPro" id="IPR013025">
    <property type="entry name" value="Ribosomal_uL23-like"/>
</dbReference>
<dbReference type="GO" id="GO:0006412">
    <property type="term" value="P:translation"/>
    <property type="evidence" value="ECO:0007669"/>
    <property type="project" value="UniProtKB-UniRule"/>
</dbReference>
<evidence type="ECO:0000256" key="5">
    <source>
        <dbReference type="ARBA" id="ARBA00023274"/>
    </source>
</evidence>
<dbReference type="OrthoDB" id="9793353at2"/>
<dbReference type="EMBL" id="CP025544">
    <property type="protein sequence ID" value="AXK60466.1"/>
    <property type="molecule type" value="Genomic_DNA"/>
</dbReference>
<dbReference type="RefSeq" id="WP_115585481.1">
    <property type="nucleotide sequence ID" value="NZ_CP025544.1"/>
</dbReference>
<dbReference type="Pfam" id="PF00276">
    <property type="entry name" value="Ribosomal_L23"/>
    <property type="match status" value="1"/>
</dbReference>
<comment type="similarity">
    <text evidence="1 6 7">Belongs to the universal ribosomal protein uL23 family.</text>
</comment>
<proteinExistence type="inferred from homology"/>
<evidence type="ECO:0000313" key="8">
    <source>
        <dbReference type="EMBL" id="AXK60466.1"/>
    </source>
</evidence>
<dbReference type="InterPro" id="IPR001014">
    <property type="entry name" value="Ribosomal_uL23_CS"/>
</dbReference>
<evidence type="ECO:0000256" key="2">
    <source>
        <dbReference type="ARBA" id="ARBA00022730"/>
    </source>
</evidence>
<keyword evidence="4 6" id="KW-0689">Ribosomal protein</keyword>